<dbReference type="Gene3D" id="3.50.50.60">
    <property type="entry name" value="FAD/NAD(P)-binding domain"/>
    <property type="match status" value="2"/>
</dbReference>
<dbReference type="InterPro" id="IPR002937">
    <property type="entry name" value="Amino_oxidase"/>
</dbReference>
<dbReference type="InterPro" id="IPR036188">
    <property type="entry name" value="FAD/NAD-bd_sf"/>
</dbReference>
<dbReference type="PANTHER" id="PTHR10742:SF410">
    <property type="entry name" value="LYSINE-SPECIFIC HISTONE DEMETHYLASE 2"/>
    <property type="match status" value="1"/>
</dbReference>
<dbReference type="Gene3D" id="3.90.660.10">
    <property type="match status" value="2"/>
</dbReference>
<dbReference type="PRINTS" id="PR00419">
    <property type="entry name" value="ADXRDTASE"/>
</dbReference>
<name>A0A3B0TJC7_9ZZZZ</name>
<accession>A0A3B0TJC7</accession>
<dbReference type="SUPFAM" id="SSF51905">
    <property type="entry name" value="FAD/NAD(P)-binding domain"/>
    <property type="match status" value="2"/>
</dbReference>
<feature type="domain" description="Amine oxidase" evidence="1">
    <location>
        <begin position="33"/>
        <end position="103"/>
    </location>
</feature>
<evidence type="ECO:0000313" key="2">
    <source>
        <dbReference type="EMBL" id="VAW18781.1"/>
    </source>
</evidence>
<gene>
    <name evidence="2" type="ORF">MNBD_ALPHA11-2309</name>
</gene>
<dbReference type="GO" id="GO:0016491">
    <property type="term" value="F:oxidoreductase activity"/>
    <property type="evidence" value="ECO:0007669"/>
    <property type="project" value="InterPro"/>
</dbReference>
<feature type="domain" description="Amine oxidase" evidence="1">
    <location>
        <begin position="117"/>
        <end position="185"/>
    </location>
</feature>
<feature type="domain" description="Amine oxidase" evidence="1">
    <location>
        <begin position="236"/>
        <end position="402"/>
    </location>
</feature>
<dbReference type="Pfam" id="PF01593">
    <property type="entry name" value="Amino_oxidase"/>
    <property type="match status" value="3"/>
</dbReference>
<reference evidence="2" key="1">
    <citation type="submission" date="2018-06" db="EMBL/GenBank/DDBJ databases">
        <authorList>
            <person name="Zhirakovskaya E."/>
        </authorList>
    </citation>
    <scope>NUCLEOTIDE SEQUENCE</scope>
</reference>
<proteinExistence type="predicted"/>
<dbReference type="PANTHER" id="PTHR10742">
    <property type="entry name" value="FLAVIN MONOAMINE OXIDASE"/>
    <property type="match status" value="1"/>
</dbReference>
<dbReference type="EMBL" id="UOEQ01000186">
    <property type="protein sequence ID" value="VAW18781.1"/>
    <property type="molecule type" value="Genomic_DNA"/>
</dbReference>
<organism evidence="2">
    <name type="scientific">hydrothermal vent metagenome</name>
    <dbReference type="NCBI Taxonomy" id="652676"/>
    <lineage>
        <taxon>unclassified sequences</taxon>
        <taxon>metagenomes</taxon>
        <taxon>ecological metagenomes</taxon>
    </lineage>
</organism>
<sequence length="407" mass="44858">MDRRSILYGLGGSVLAGFTPWNGAQAGKNRNLLGFIRTNWSRDPFSFGSYSYIAKGARRGDVRALEKPINNRVYFAGEAVFADYNSTVHAAYESGQKTADLILNASHRNIAIIGAGMSGLSAAQKLASNGLNVSVFEARNRIGGRIWTDHRLGVPLDLGASWIHGTDKNPLTELADSIGQQRVETDDTYIVKGRDGRIINDRDVPDWVEDIVEIQHDAGADIDQINRPAYFLQSSYGGPDVKFPNGYADIFDALRGDYTVRLSRTVDRITYGNQGASVGMVDATEEVFDAVIITVPLGVLKNDNIKFEPPLPDNKTNAITRLGMGTLDKVYLLFDQPFWGKDATWIITPENDFPRGQFNQWLNLYRYLDKPVILAFNGGSPALEMASLSDEAIIEKALQTLDIAYPG</sequence>
<dbReference type="SUPFAM" id="SSF54373">
    <property type="entry name" value="FAD-linked reductases, C-terminal domain"/>
    <property type="match status" value="1"/>
</dbReference>
<dbReference type="AlphaFoldDB" id="A0A3B0TJC7"/>
<dbReference type="InterPro" id="IPR050281">
    <property type="entry name" value="Flavin_monoamine_oxidase"/>
</dbReference>
<evidence type="ECO:0000259" key="1">
    <source>
        <dbReference type="Pfam" id="PF01593"/>
    </source>
</evidence>
<protein>
    <submittedName>
        <fullName evidence="2">Amine oxidase, flavin-containing</fullName>
    </submittedName>
</protein>